<dbReference type="PANTHER" id="PTHR30461:SF19">
    <property type="entry name" value="SITE-SPECIFIC RECOMBINASE RESOLVASE FAMILY"/>
    <property type="match status" value="1"/>
</dbReference>
<accession>A0ABV9KU36</accession>
<feature type="active site" description="O-(5'-phospho-DNA)-serine intermediate" evidence="4">
    <location>
        <position position="9"/>
    </location>
</feature>
<dbReference type="InterPro" id="IPR006118">
    <property type="entry name" value="Recombinase_CS"/>
</dbReference>
<organism evidence="6 7">
    <name type="scientific">Dysgonomonas termitidis</name>
    <dbReference type="NCBI Taxonomy" id="1516126"/>
    <lineage>
        <taxon>Bacteria</taxon>
        <taxon>Pseudomonadati</taxon>
        <taxon>Bacteroidota</taxon>
        <taxon>Bacteroidia</taxon>
        <taxon>Bacteroidales</taxon>
        <taxon>Dysgonomonadaceae</taxon>
        <taxon>Dysgonomonas</taxon>
    </lineage>
</organism>
<dbReference type="SUPFAM" id="SSF53041">
    <property type="entry name" value="Resolvase-like"/>
    <property type="match status" value="1"/>
</dbReference>
<keyword evidence="1" id="KW-0229">DNA integration</keyword>
<protein>
    <submittedName>
        <fullName evidence="6">Recombinase family protein</fullName>
    </submittedName>
</protein>
<dbReference type="EMBL" id="JBHSGN010000057">
    <property type="protein sequence ID" value="MFC4673468.1"/>
    <property type="molecule type" value="Genomic_DNA"/>
</dbReference>
<evidence type="ECO:0000256" key="1">
    <source>
        <dbReference type="ARBA" id="ARBA00022908"/>
    </source>
</evidence>
<dbReference type="RefSeq" id="WP_379994771.1">
    <property type="nucleotide sequence ID" value="NZ_JBHSGN010000057.1"/>
</dbReference>
<dbReference type="Pfam" id="PF00239">
    <property type="entry name" value="Resolvase"/>
    <property type="match status" value="1"/>
</dbReference>
<sequence length="303" mass="34752">MIYGYLRVSSDKQDVESQKIGVEKKAEELHTSIDEWIKDEGVSGVKDYNKRHLGQLMKKARAGDIIIVSEISRLARSVFMLFRIVEFCIENDIIIYSVKDSISTIKKGDLTGIMMVFCFGIAAQIEREMIVKRTVEGLERCRRNGVILGRPPGSKGSNSKLRGKETLIREYRQAGLTAPQIARMLGVHKETLRRYCIENNIDIGFGYGDFKNKISNRYQLKGEMSSLFLDSHRELIRSLITDGLTHKYIVEKLKEQGYEYSPSSFSQWLKKNADLKELLESTQKALRLVRNANSGSQKQYYKF</sequence>
<keyword evidence="7" id="KW-1185">Reference proteome</keyword>
<keyword evidence="3" id="KW-0233">DNA recombination</keyword>
<gene>
    <name evidence="6" type="ORF">ACFO6W_07175</name>
</gene>
<evidence type="ECO:0000259" key="5">
    <source>
        <dbReference type="PROSITE" id="PS51736"/>
    </source>
</evidence>
<dbReference type="PANTHER" id="PTHR30461">
    <property type="entry name" value="DNA-INVERTASE FROM LAMBDOID PROPHAGE"/>
    <property type="match status" value="1"/>
</dbReference>
<feature type="domain" description="Resolvase/invertase-type recombinase catalytic" evidence="5">
    <location>
        <begin position="1"/>
        <end position="145"/>
    </location>
</feature>
<dbReference type="PROSITE" id="PS51736">
    <property type="entry name" value="RECOMBINASES_3"/>
    <property type="match status" value="1"/>
</dbReference>
<dbReference type="Gene3D" id="3.40.50.1390">
    <property type="entry name" value="Resolvase, N-terminal catalytic domain"/>
    <property type="match status" value="1"/>
</dbReference>
<dbReference type="SMART" id="SM00857">
    <property type="entry name" value="Resolvase"/>
    <property type="match status" value="1"/>
</dbReference>
<evidence type="ECO:0000256" key="4">
    <source>
        <dbReference type="PROSITE-ProRule" id="PRU10137"/>
    </source>
</evidence>
<evidence type="ECO:0000313" key="7">
    <source>
        <dbReference type="Proteomes" id="UP001596023"/>
    </source>
</evidence>
<evidence type="ECO:0000256" key="2">
    <source>
        <dbReference type="ARBA" id="ARBA00023125"/>
    </source>
</evidence>
<comment type="caution">
    <text evidence="6">The sequence shown here is derived from an EMBL/GenBank/DDBJ whole genome shotgun (WGS) entry which is preliminary data.</text>
</comment>
<evidence type="ECO:0000313" key="6">
    <source>
        <dbReference type="EMBL" id="MFC4673468.1"/>
    </source>
</evidence>
<proteinExistence type="predicted"/>
<dbReference type="InterPro" id="IPR036162">
    <property type="entry name" value="Resolvase-like_N_sf"/>
</dbReference>
<keyword evidence="2" id="KW-0238">DNA-binding</keyword>
<dbReference type="CDD" id="cd03768">
    <property type="entry name" value="SR_ResInv"/>
    <property type="match status" value="1"/>
</dbReference>
<dbReference type="InterPro" id="IPR006119">
    <property type="entry name" value="Resolv_N"/>
</dbReference>
<reference evidence="7" key="1">
    <citation type="journal article" date="2019" name="Int. J. Syst. Evol. Microbiol.">
        <title>The Global Catalogue of Microorganisms (GCM) 10K type strain sequencing project: providing services to taxonomists for standard genome sequencing and annotation.</title>
        <authorList>
            <consortium name="The Broad Institute Genomics Platform"/>
            <consortium name="The Broad Institute Genome Sequencing Center for Infectious Disease"/>
            <person name="Wu L."/>
            <person name="Ma J."/>
        </authorList>
    </citation>
    <scope>NUCLEOTIDE SEQUENCE [LARGE SCALE GENOMIC DNA]</scope>
    <source>
        <strain evidence="7">CCUG 66188</strain>
    </source>
</reference>
<dbReference type="InterPro" id="IPR050639">
    <property type="entry name" value="SSR_resolvase"/>
</dbReference>
<dbReference type="Proteomes" id="UP001596023">
    <property type="component" value="Unassembled WGS sequence"/>
</dbReference>
<dbReference type="PROSITE" id="PS00397">
    <property type="entry name" value="RECOMBINASES_1"/>
    <property type="match status" value="1"/>
</dbReference>
<evidence type="ECO:0000256" key="3">
    <source>
        <dbReference type="ARBA" id="ARBA00023172"/>
    </source>
</evidence>
<name>A0ABV9KU36_9BACT</name>